<protein>
    <submittedName>
        <fullName evidence="2">Uncharacterized protein</fullName>
    </submittedName>
</protein>
<organism evidence="2 3">
    <name type="scientific">Moorena producens (strain JHB)</name>
    <dbReference type="NCBI Taxonomy" id="1454205"/>
    <lineage>
        <taxon>Bacteria</taxon>
        <taxon>Bacillati</taxon>
        <taxon>Cyanobacteriota</taxon>
        <taxon>Cyanophyceae</taxon>
        <taxon>Coleofasciculales</taxon>
        <taxon>Coleofasciculaceae</taxon>
        <taxon>Moorena</taxon>
    </lineage>
</organism>
<evidence type="ECO:0000313" key="3">
    <source>
        <dbReference type="Proteomes" id="UP000176944"/>
    </source>
</evidence>
<reference evidence="3" key="1">
    <citation type="submission" date="2016-10" db="EMBL/GenBank/DDBJ databases">
        <title>Comparative genomics uncovers the prolific and rare metabolic potential of the cyanobacterial genus Moorea.</title>
        <authorList>
            <person name="Leao T."/>
            <person name="Castelao G."/>
            <person name="Korobeynikov A."/>
            <person name="Monroe E.A."/>
            <person name="Podell S."/>
            <person name="Glukhov E."/>
            <person name="Allen E."/>
            <person name="Gerwick W.H."/>
            <person name="Gerwick L."/>
        </authorList>
    </citation>
    <scope>NUCLEOTIDE SEQUENCE [LARGE SCALE GENOMIC DNA]</scope>
    <source>
        <strain evidence="3">JHB</strain>
    </source>
</reference>
<proteinExistence type="predicted"/>
<evidence type="ECO:0000256" key="1">
    <source>
        <dbReference type="SAM" id="MobiDB-lite"/>
    </source>
</evidence>
<accession>A0A1D9G7K5</accession>
<dbReference type="EMBL" id="CP017708">
    <property type="protein sequence ID" value="AOY83608.1"/>
    <property type="molecule type" value="Genomic_DNA"/>
</dbReference>
<dbReference type="Proteomes" id="UP000176944">
    <property type="component" value="Chromosome"/>
</dbReference>
<evidence type="ECO:0000313" key="2">
    <source>
        <dbReference type="EMBL" id="AOY83608.1"/>
    </source>
</evidence>
<feature type="region of interest" description="Disordered" evidence="1">
    <location>
        <begin position="1"/>
        <end position="26"/>
    </location>
</feature>
<dbReference type="AlphaFoldDB" id="A0A1D9G7K5"/>
<name>A0A1D9G7K5_MOOP1</name>
<sequence>MRDATQNHRKAVKKTPAPTMPFPGTHHMNGSTVTTCIIGMAQGFSIPLLLHYRSLVGQLPESN</sequence>
<gene>
    <name evidence="2" type="ORF">BJP36_30500</name>
</gene>